<dbReference type="OrthoDB" id="21421at2"/>
<dbReference type="eggNOG" id="COG3012">
    <property type="taxonomic scope" value="Bacteria"/>
</dbReference>
<evidence type="ECO:0000259" key="1">
    <source>
        <dbReference type="Pfam" id="PF17775"/>
    </source>
</evidence>
<proteinExistence type="predicted"/>
<evidence type="ECO:0000313" key="2">
    <source>
        <dbReference type="EMBL" id="ABM00026.1"/>
    </source>
</evidence>
<dbReference type="InterPro" id="IPR004027">
    <property type="entry name" value="SEC_C_motif"/>
</dbReference>
<dbReference type="RefSeq" id="WP_011759933.1">
    <property type="nucleotide sequence ID" value="NC_008700.1"/>
</dbReference>
<dbReference type="InterPro" id="IPR032710">
    <property type="entry name" value="NTF2-like_dom_sf"/>
</dbReference>
<dbReference type="InterPro" id="IPR048469">
    <property type="entry name" value="YchJ-like_M"/>
</dbReference>
<evidence type="ECO:0000313" key="3">
    <source>
        <dbReference type="Proteomes" id="UP000009175"/>
    </source>
</evidence>
<dbReference type="Gene3D" id="3.10.450.50">
    <property type="match status" value="1"/>
</dbReference>
<dbReference type="STRING" id="326297.Sama_1820"/>
<reference evidence="2 3" key="1">
    <citation type="submission" date="2006-12" db="EMBL/GenBank/DDBJ databases">
        <title>Complete sequence of Shewanella amazonensis SB2B.</title>
        <authorList>
            <consortium name="US DOE Joint Genome Institute"/>
            <person name="Copeland A."/>
            <person name="Lucas S."/>
            <person name="Lapidus A."/>
            <person name="Barry K."/>
            <person name="Detter J.C."/>
            <person name="Glavina del Rio T."/>
            <person name="Hammon N."/>
            <person name="Israni S."/>
            <person name="Dalin E."/>
            <person name="Tice H."/>
            <person name="Pitluck S."/>
            <person name="Munk A.C."/>
            <person name="Brettin T."/>
            <person name="Bruce D."/>
            <person name="Han C."/>
            <person name="Tapia R."/>
            <person name="Gilna P."/>
            <person name="Schmutz J."/>
            <person name="Larimer F."/>
            <person name="Land M."/>
            <person name="Hauser L."/>
            <person name="Kyrpides N."/>
            <person name="Mikhailova N."/>
            <person name="Fredrickson J."/>
            <person name="Richardson P."/>
        </authorList>
    </citation>
    <scope>NUCLEOTIDE SEQUENCE [LARGE SCALE GENOMIC DNA]</scope>
    <source>
        <strain evidence="3">ATCC BAA-1098 / SB2B</strain>
    </source>
</reference>
<dbReference type="Pfam" id="PF17775">
    <property type="entry name" value="YchJ_M-like"/>
    <property type="match status" value="1"/>
</dbReference>
<sequence>MSTPCPCGLASYHSCCEPFHSGNRHAQTPESLMRSRYSAFVLNLWGYLIATHHPGHLHGLNESQLAEGPHPEWRGLTVHESKSDTLSGEVFFTAWYLEAGKLDGICERSSFVFEQGKWFYTHGKQYAPKLPGRNDTCVCGSGKKLKHCCLRSQ</sequence>
<gene>
    <name evidence="2" type="ordered locus">Sama_1820</name>
</gene>
<dbReference type="Proteomes" id="UP000009175">
    <property type="component" value="Chromosome"/>
</dbReference>
<accession>A1S6L9</accession>
<dbReference type="SUPFAM" id="SSF103642">
    <property type="entry name" value="Sec-C motif"/>
    <property type="match status" value="1"/>
</dbReference>
<protein>
    <submittedName>
        <fullName evidence="2">Metal-binding protein</fullName>
    </submittedName>
</protein>
<keyword evidence="3" id="KW-1185">Reference proteome</keyword>
<dbReference type="HOGENOM" id="CLU_099590_0_0_6"/>
<dbReference type="PANTHER" id="PTHR33747">
    <property type="entry name" value="UPF0225 PROTEIN SCO1677"/>
    <property type="match status" value="1"/>
</dbReference>
<dbReference type="AlphaFoldDB" id="A1S6L9"/>
<dbReference type="KEGG" id="saz:Sama_1820"/>
<dbReference type="SUPFAM" id="SSF54427">
    <property type="entry name" value="NTF2-like"/>
    <property type="match status" value="1"/>
</dbReference>
<name>A1S6L9_SHEAM</name>
<dbReference type="Pfam" id="PF02810">
    <property type="entry name" value="SEC-C"/>
    <property type="match status" value="1"/>
</dbReference>
<dbReference type="PANTHER" id="PTHR33747:SF1">
    <property type="entry name" value="ADENYLATE CYCLASE-ASSOCIATED CAP C-TERMINAL DOMAIN-CONTAINING PROTEIN"/>
    <property type="match status" value="1"/>
</dbReference>
<dbReference type="EMBL" id="CP000507">
    <property type="protein sequence ID" value="ABM00026.1"/>
    <property type="molecule type" value="Genomic_DNA"/>
</dbReference>
<organism evidence="2 3">
    <name type="scientific">Shewanella amazonensis (strain ATCC BAA-1098 / SB2B)</name>
    <dbReference type="NCBI Taxonomy" id="326297"/>
    <lineage>
        <taxon>Bacteria</taxon>
        <taxon>Pseudomonadati</taxon>
        <taxon>Pseudomonadota</taxon>
        <taxon>Gammaproteobacteria</taxon>
        <taxon>Alteromonadales</taxon>
        <taxon>Shewanellaceae</taxon>
        <taxon>Shewanella</taxon>
    </lineage>
</organism>
<feature type="domain" description="YchJ-like middle NTF2-like" evidence="1">
    <location>
        <begin position="28"/>
        <end position="123"/>
    </location>
</feature>